<feature type="chain" id="PRO_5040130868" evidence="2">
    <location>
        <begin position="24"/>
        <end position="435"/>
    </location>
</feature>
<dbReference type="Proteomes" id="UP001153321">
    <property type="component" value="Chromosome 6"/>
</dbReference>
<accession>A0A9P0IH98</accession>
<keyword evidence="1" id="KW-0812">Transmembrane</keyword>
<dbReference type="EMBL" id="LR824537">
    <property type="protein sequence ID" value="CAH1645778.1"/>
    <property type="molecule type" value="Genomic_DNA"/>
</dbReference>
<reference evidence="3" key="1">
    <citation type="submission" date="2022-02" db="EMBL/GenBank/DDBJ databases">
        <authorList>
            <person name="King R."/>
        </authorList>
    </citation>
    <scope>NUCLEOTIDE SEQUENCE</scope>
</reference>
<keyword evidence="4" id="KW-1185">Reference proteome</keyword>
<dbReference type="AlphaFoldDB" id="A0A9P0IH98"/>
<evidence type="ECO:0000256" key="2">
    <source>
        <dbReference type="SAM" id="SignalP"/>
    </source>
</evidence>
<keyword evidence="1" id="KW-0472">Membrane</keyword>
<sequence>MFVHLFACMYFIVFDSITQQVVAFISVLDHGIYPLEQGSIGIQFYIDVENNNHFVPCRVNSWPKMCCLADEDYKDCSFDAIPGDNQELIKPNTRETLLYVYPTLYQYDQVGYCDFVIDFKCDNSRRARQVSVKIPFDTQFSNKKNSQYLKAYIDIKGNECDSLDEDPLHDCEAINCDLKYAGRRPYFDKRNKCVSAPVCDTNVMKALPDVVYVPKTNICRDLDHPITIGDIYAISTGLGVVTESTKSHFNNMKIRMKSNCSTISQNVVMLKDMMYGKLCPMFNGDTSGYEECCTNALLSIVSYVVAICGLLLSLVCCIHTTMWCYSKWTKGDMGNSFMCWKPVNTNMSIHRASATRREITNNLLREVIVKDLPIEMRDSVVDICQRINKEIKQKKRYRVADLGSQLILEKKSPTPHLILPLNHLRLMVIKLVESN</sequence>
<name>A0A9P0IH98_SPOLI</name>
<evidence type="ECO:0000313" key="4">
    <source>
        <dbReference type="Proteomes" id="UP001153321"/>
    </source>
</evidence>
<proteinExistence type="predicted"/>
<evidence type="ECO:0000313" key="3">
    <source>
        <dbReference type="EMBL" id="CAH1645778.1"/>
    </source>
</evidence>
<protein>
    <submittedName>
        <fullName evidence="3">Uncharacterized protein</fullName>
    </submittedName>
</protein>
<gene>
    <name evidence="3" type="ORF">SPLIT_LOCUS11130</name>
</gene>
<keyword evidence="1" id="KW-1133">Transmembrane helix</keyword>
<evidence type="ECO:0000256" key="1">
    <source>
        <dbReference type="SAM" id="Phobius"/>
    </source>
</evidence>
<keyword evidence="2" id="KW-0732">Signal</keyword>
<feature type="transmembrane region" description="Helical" evidence="1">
    <location>
        <begin position="300"/>
        <end position="325"/>
    </location>
</feature>
<organism evidence="3 4">
    <name type="scientific">Spodoptera littoralis</name>
    <name type="common">Egyptian cotton leafworm</name>
    <dbReference type="NCBI Taxonomy" id="7109"/>
    <lineage>
        <taxon>Eukaryota</taxon>
        <taxon>Metazoa</taxon>
        <taxon>Ecdysozoa</taxon>
        <taxon>Arthropoda</taxon>
        <taxon>Hexapoda</taxon>
        <taxon>Insecta</taxon>
        <taxon>Pterygota</taxon>
        <taxon>Neoptera</taxon>
        <taxon>Endopterygota</taxon>
        <taxon>Lepidoptera</taxon>
        <taxon>Glossata</taxon>
        <taxon>Ditrysia</taxon>
        <taxon>Noctuoidea</taxon>
        <taxon>Noctuidae</taxon>
        <taxon>Amphipyrinae</taxon>
        <taxon>Spodoptera</taxon>
    </lineage>
</organism>
<feature type="signal peptide" evidence="2">
    <location>
        <begin position="1"/>
        <end position="23"/>
    </location>
</feature>